<evidence type="ECO:0000313" key="2">
    <source>
        <dbReference type="Proteomes" id="UP001219525"/>
    </source>
</evidence>
<evidence type="ECO:0000313" key="1">
    <source>
        <dbReference type="EMBL" id="KAJ7190497.1"/>
    </source>
</evidence>
<organism evidence="1 2">
    <name type="scientific">Mycena pura</name>
    <dbReference type="NCBI Taxonomy" id="153505"/>
    <lineage>
        <taxon>Eukaryota</taxon>
        <taxon>Fungi</taxon>
        <taxon>Dikarya</taxon>
        <taxon>Basidiomycota</taxon>
        <taxon>Agaricomycotina</taxon>
        <taxon>Agaricomycetes</taxon>
        <taxon>Agaricomycetidae</taxon>
        <taxon>Agaricales</taxon>
        <taxon>Marasmiineae</taxon>
        <taxon>Mycenaceae</taxon>
        <taxon>Mycena</taxon>
    </lineage>
</organism>
<sequence length="122" mass="13315">MRHLARTADALAAREISHSVGGPFAPQGCPKAASVDLIANLRLLVPYVRKSGRIRPYLYGLYGVPTAYGRTVPDAPECHTIRYGCRTVRTDDSAACAWDVRVFATSTAWVADIDVLYSHLVP</sequence>
<comment type="caution">
    <text evidence="1">The sequence shown here is derived from an EMBL/GenBank/DDBJ whole genome shotgun (WGS) entry which is preliminary data.</text>
</comment>
<name>A0AAD6UM12_9AGAR</name>
<reference evidence="1" key="1">
    <citation type="submission" date="2023-03" db="EMBL/GenBank/DDBJ databases">
        <title>Massive genome expansion in bonnet fungi (Mycena s.s.) driven by repeated elements and novel gene families across ecological guilds.</title>
        <authorList>
            <consortium name="Lawrence Berkeley National Laboratory"/>
            <person name="Harder C.B."/>
            <person name="Miyauchi S."/>
            <person name="Viragh M."/>
            <person name="Kuo A."/>
            <person name="Thoen E."/>
            <person name="Andreopoulos B."/>
            <person name="Lu D."/>
            <person name="Skrede I."/>
            <person name="Drula E."/>
            <person name="Henrissat B."/>
            <person name="Morin E."/>
            <person name="Kohler A."/>
            <person name="Barry K."/>
            <person name="LaButti K."/>
            <person name="Morin E."/>
            <person name="Salamov A."/>
            <person name="Lipzen A."/>
            <person name="Mereny Z."/>
            <person name="Hegedus B."/>
            <person name="Baldrian P."/>
            <person name="Stursova M."/>
            <person name="Weitz H."/>
            <person name="Taylor A."/>
            <person name="Grigoriev I.V."/>
            <person name="Nagy L.G."/>
            <person name="Martin F."/>
            <person name="Kauserud H."/>
        </authorList>
    </citation>
    <scope>NUCLEOTIDE SEQUENCE</scope>
    <source>
        <strain evidence="1">9144</strain>
    </source>
</reference>
<protein>
    <submittedName>
        <fullName evidence="1">Uncharacterized protein</fullName>
    </submittedName>
</protein>
<accession>A0AAD6UM12</accession>
<dbReference type="AlphaFoldDB" id="A0AAD6UM12"/>
<keyword evidence="2" id="KW-1185">Reference proteome</keyword>
<proteinExistence type="predicted"/>
<gene>
    <name evidence="1" type="ORF">GGX14DRAFT_579769</name>
</gene>
<dbReference type="Proteomes" id="UP001219525">
    <property type="component" value="Unassembled WGS sequence"/>
</dbReference>
<dbReference type="EMBL" id="JARJCW010000148">
    <property type="protein sequence ID" value="KAJ7190497.1"/>
    <property type="molecule type" value="Genomic_DNA"/>
</dbReference>